<dbReference type="InterPro" id="IPR025263">
    <property type="entry name" value="YhdP_central"/>
</dbReference>
<dbReference type="GO" id="GO:0005886">
    <property type="term" value="C:plasma membrane"/>
    <property type="evidence" value="ECO:0007669"/>
    <property type="project" value="TreeGrafter"/>
</dbReference>
<reference evidence="3" key="1">
    <citation type="journal article" date="2021" name="Environ. Microbiol.">
        <title>Genomic characterization of three novel Desulfobacterota classes expand the metabolic and phylogenetic diversity of the phylum.</title>
        <authorList>
            <person name="Murphy C.L."/>
            <person name="Biggerstaff J."/>
            <person name="Eichhorn A."/>
            <person name="Ewing E."/>
            <person name="Shahan R."/>
            <person name="Soriano D."/>
            <person name="Stewart S."/>
            <person name="VanMol K."/>
            <person name="Walker R."/>
            <person name="Walters P."/>
            <person name="Elshahed M.S."/>
            <person name="Youssef N.H."/>
        </authorList>
    </citation>
    <scope>NUCLEOTIDE SEQUENCE</scope>
    <source>
        <strain evidence="3">Zod_Metabat.24</strain>
    </source>
</reference>
<dbReference type="AlphaFoldDB" id="A0A9D8K953"/>
<dbReference type="Pfam" id="PF13116">
    <property type="entry name" value="YhdP"/>
    <property type="match status" value="1"/>
</dbReference>
<sequence length="861" mass="95958">MPVISKKVRIGIEAFVLIFLIFLQLLIIAVTSIDLEKYRPEIIKSLKAVLGDDVSLGEIDFSLFPYFGVRGRSFSFAGKGNGPSIDAEEVIFGIRFLKLLSGEVMPKKVRVISPKISITIESDEDIENKALSYLDTSVSEITGETSLKEVLITHAVVEIKDKRPTEDKDYTFILFYLRLMGNFGKGKTEYTISFSPPGGDFEGRIKSIGEYNGKKGLVSKVWIRDVRLDFLDLIFEGQYNASVRGIVDGEIDIFYKDGKNWGMNGGVKGEGLRLSGIPLYPEGLNLDHMALTGEVVSNPENVLLKDLDISRGSMDTSLNLSIKRRPKGKEAPPTVDLRSKVTDFDLKRDLSLLPLHLMEDQLREELEELIVSGEVDADVRLKGNPLKIGDKDTVFKIKSKIKDTVLNFEEIVVRGCSADVSINGDVVNVKNVAFKSPAGKISEFHWKIVDSFTVPYMRDFYVKVEDMAFEDVKDILASKFLDILPFLSQTEGVGRARGWMKIDGPIAEISDPPVIFGEVELVDWSMKVPFVNATFVPLNTSLIFEGDHMDIPPVELDFPESKLRGKGMLTNFENPRLSMSIEAPYVDLVEFFGTGDSSLFIRDFSTNLFFEDGYLLLKDMGFTLYGGSCYGSWGYIYTDSEEDEGLFYLNLTGEGTDLASFSSDTMILKDLAGKLNFMLSLKSEPGKPGRILETFDGDARIEIYNGNIKKLSVLSKIISIMKISNYLSLKFPKITTEGVPFEKITADFVIEDGVATTKNLFMDSRVIKVTGVGSVDMVKEEIDMVLGFQMLETIDLIVNKIPVVGYVLTGDSGNLFTTYFKVTGSFEDPQVSSMTLKALGEGTLNIFERIYKFPLKGLIPR</sequence>
<dbReference type="PANTHER" id="PTHR30441">
    <property type="entry name" value="DUF748 DOMAIN-CONTAINING PROTEIN"/>
    <property type="match status" value="1"/>
</dbReference>
<accession>A0A9D8K953</accession>
<comment type="caution">
    <text evidence="3">The sequence shown here is derived from an EMBL/GenBank/DDBJ whole genome shotgun (WGS) entry which is preliminary data.</text>
</comment>
<feature type="transmembrane region" description="Helical" evidence="1">
    <location>
        <begin position="12"/>
        <end position="33"/>
    </location>
</feature>
<keyword evidence="1" id="KW-1133">Transmembrane helix</keyword>
<proteinExistence type="predicted"/>
<evidence type="ECO:0000313" key="4">
    <source>
        <dbReference type="Proteomes" id="UP000809273"/>
    </source>
</evidence>
<dbReference type="EMBL" id="JAFGIX010000003">
    <property type="protein sequence ID" value="MBN1571720.1"/>
    <property type="molecule type" value="Genomic_DNA"/>
</dbReference>
<protein>
    <submittedName>
        <fullName evidence="3">AsmA-like C-terminal domain-containing protein</fullName>
    </submittedName>
</protein>
<keyword evidence="1" id="KW-0812">Transmembrane</keyword>
<keyword evidence="1" id="KW-0472">Membrane</keyword>
<dbReference type="Proteomes" id="UP000809273">
    <property type="component" value="Unassembled WGS sequence"/>
</dbReference>
<reference evidence="3" key="2">
    <citation type="submission" date="2021-01" db="EMBL/GenBank/DDBJ databases">
        <authorList>
            <person name="Hahn C.R."/>
            <person name="Youssef N.H."/>
            <person name="Elshahed M."/>
        </authorList>
    </citation>
    <scope>NUCLEOTIDE SEQUENCE</scope>
    <source>
        <strain evidence="3">Zod_Metabat.24</strain>
    </source>
</reference>
<dbReference type="InterPro" id="IPR052894">
    <property type="entry name" value="AsmA-related"/>
</dbReference>
<evidence type="ECO:0000259" key="2">
    <source>
        <dbReference type="Pfam" id="PF13116"/>
    </source>
</evidence>
<dbReference type="PANTHER" id="PTHR30441:SF4">
    <property type="entry name" value="PROTEIN ASMA"/>
    <property type="match status" value="1"/>
</dbReference>
<evidence type="ECO:0000256" key="1">
    <source>
        <dbReference type="SAM" id="Phobius"/>
    </source>
</evidence>
<feature type="domain" description="YhdP central" evidence="2">
    <location>
        <begin position="671"/>
        <end position="831"/>
    </location>
</feature>
<dbReference type="GO" id="GO:0090313">
    <property type="term" value="P:regulation of protein targeting to membrane"/>
    <property type="evidence" value="ECO:0007669"/>
    <property type="project" value="TreeGrafter"/>
</dbReference>
<evidence type="ECO:0000313" key="3">
    <source>
        <dbReference type="EMBL" id="MBN1571720.1"/>
    </source>
</evidence>
<name>A0A9D8K953_9DELT</name>
<organism evidence="3 4">
    <name type="scientific">Candidatus Zymogenus saltonus</name>
    <dbReference type="NCBI Taxonomy" id="2844893"/>
    <lineage>
        <taxon>Bacteria</taxon>
        <taxon>Deltaproteobacteria</taxon>
        <taxon>Candidatus Zymogenia</taxon>
        <taxon>Candidatus Zymogeniales</taxon>
        <taxon>Candidatus Zymogenaceae</taxon>
        <taxon>Candidatus Zymogenus</taxon>
    </lineage>
</organism>
<gene>
    <name evidence="3" type="ORF">JW984_00815</name>
</gene>